<organism evidence="1 2">
    <name type="scientific">Camellia lanceoleosa</name>
    <dbReference type="NCBI Taxonomy" id="1840588"/>
    <lineage>
        <taxon>Eukaryota</taxon>
        <taxon>Viridiplantae</taxon>
        <taxon>Streptophyta</taxon>
        <taxon>Embryophyta</taxon>
        <taxon>Tracheophyta</taxon>
        <taxon>Spermatophyta</taxon>
        <taxon>Magnoliopsida</taxon>
        <taxon>eudicotyledons</taxon>
        <taxon>Gunneridae</taxon>
        <taxon>Pentapetalae</taxon>
        <taxon>asterids</taxon>
        <taxon>Ericales</taxon>
        <taxon>Theaceae</taxon>
        <taxon>Camellia</taxon>
    </lineage>
</organism>
<dbReference type="Proteomes" id="UP001060215">
    <property type="component" value="Chromosome 5"/>
</dbReference>
<evidence type="ECO:0000313" key="1">
    <source>
        <dbReference type="EMBL" id="KAI8010552.1"/>
    </source>
</evidence>
<evidence type="ECO:0000313" key="2">
    <source>
        <dbReference type="Proteomes" id="UP001060215"/>
    </source>
</evidence>
<proteinExistence type="predicted"/>
<comment type="caution">
    <text evidence="1">The sequence shown here is derived from an EMBL/GenBank/DDBJ whole genome shotgun (WGS) entry which is preliminary data.</text>
</comment>
<gene>
    <name evidence="1" type="ORF">LOK49_LG06G00356</name>
</gene>
<sequence length="208" mass="22420">MSSIALVSENSSSSGSQLLVGSSKQESLAAFHACLEWLGIKEAVEKARDAATLGDEIVELTCSKLLEALELSRCLFLMKCEQNMIVFCSGVWKLPTGYINQGKNTQSANDNLPGNCHVIRIRRSQSIVNRRRGNCRHLETVSFDGTIVSISGNEIDDRFGMVGDSATAVDDGHGGDDVGGGKDQHGRKNRILASIADGEEVRATEHNV</sequence>
<name>A0ACC0HCJ4_9ERIC</name>
<protein>
    <submittedName>
        <fullName evidence="1">Dual specificity protein phosphatase PHS1</fullName>
    </submittedName>
</protein>
<reference evidence="1 2" key="1">
    <citation type="journal article" date="2022" name="Plant J.">
        <title>Chromosome-level genome of Camellia lanceoleosa provides a valuable resource for understanding genome evolution and self-incompatibility.</title>
        <authorList>
            <person name="Gong W."/>
            <person name="Xiao S."/>
            <person name="Wang L."/>
            <person name="Liao Z."/>
            <person name="Chang Y."/>
            <person name="Mo W."/>
            <person name="Hu G."/>
            <person name="Li W."/>
            <person name="Zhao G."/>
            <person name="Zhu H."/>
            <person name="Hu X."/>
            <person name="Ji K."/>
            <person name="Xiang X."/>
            <person name="Song Q."/>
            <person name="Yuan D."/>
            <person name="Jin S."/>
            <person name="Zhang L."/>
        </authorList>
    </citation>
    <scope>NUCLEOTIDE SEQUENCE [LARGE SCALE GENOMIC DNA]</scope>
    <source>
        <strain evidence="1">SQ_2022a</strain>
    </source>
</reference>
<dbReference type="EMBL" id="CM045762">
    <property type="protein sequence ID" value="KAI8010552.1"/>
    <property type="molecule type" value="Genomic_DNA"/>
</dbReference>
<accession>A0ACC0HCJ4</accession>
<keyword evidence="2" id="KW-1185">Reference proteome</keyword>